<accession>A0A3E0X2D8</accession>
<protein>
    <submittedName>
        <fullName evidence="2">Uncharacterized protein</fullName>
    </submittedName>
</protein>
<dbReference type="InterPro" id="IPR030802">
    <property type="entry name" value="Permease_MalE"/>
</dbReference>
<dbReference type="GO" id="GO:0043190">
    <property type="term" value="C:ATP-binding cassette (ABC) transporter complex"/>
    <property type="evidence" value="ECO:0007669"/>
    <property type="project" value="InterPro"/>
</dbReference>
<keyword evidence="1" id="KW-0997">Cell inner membrane</keyword>
<dbReference type="RefSeq" id="WP_258867967.1">
    <property type="nucleotide sequence ID" value="NZ_NFZV01000002.1"/>
</dbReference>
<name>A0A3E0X2D8_9GAMM</name>
<dbReference type="Pfam" id="PF02405">
    <property type="entry name" value="MlaE"/>
    <property type="match status" value="1"/>
</dbReference>
<dbReference type="PANTHER" id="PTHR30188">
    <property type="entry name" value="ABC TRANSPORTER PERMEASE PROTEIN-RELATED"/>
    <property type="match status" value="1"/>
</dbReference>
<feature type="transmembrane region" description="Helical" evidence="1">
    <location>
        <begin position="204"/>
        <end position="222"/>
    </location>
</feature>
<dbReference type="AlphaFoldDB" id="A0A3E0X2D8"/>
<dbReference type="InterPro" id="IPR036513">
    <property type="entry name" value="STAS_dom_sf"/>
</dbReference>
<feature type="transmembrane region" description="Helical" evidence="1">
    <location>
        <begin position="274"/>
        <end position="304"/>
    </location>
</feature>
<evidence type="ECO:0000313" key="2">
    <source>
        <dbReference type="EMBL" id="RFA38989.1"/>
    </source>
</evidence>
<evidence type="ECO:0000256" key="1">
    <source>
        <dbReference type="RuleBase" id="RU362044"/>
    </source>
</evidence>
<comment type="caution">
    <text evidence="2">The sequence shown here is derived from an EMBL/GenBank/DDBJ whole genome shotgun (WGS) entry which is preliminary data.</text>
</comment>
<evidence type="ECO:0000313" key="3">
    <source>
        <dbReference type="Proteomes" id="UP000256763"/>
    </source>
</evidence>
<keyword evidence="3" id="KW-1185">Reference proteome</keyword>
<dbReference type="EMBL" id="NFZW01000002">
    <property type="protein sequence ID" value="RFA38989.1"/>
    <property type="molecule type" value="Genomic_DNA"/>
</dbReference>
<feature type="transmembrane region" description="Helical" evidence="1">
    <location>
        <begin position="324"/>
        <end position="347"/>
    </location>
</feature>
<comment type="subcellular location">
    <subcellularLocation>
        <location evidence="1">Cell inner membrane</location>
        <topology evidence="1">Multi-pass membrane protein</topology>
    </subcellularLocation>
</comment>
<keyword evidence="1" id="KW-0472">Membrane</keyword>
<feature type="transmembrane region" description="Helical" evidence="1">
    <location>
        <begin position="359"/>
        <end position="385"/>
    </location>
</feature>
<keyword evidence="1" id="KW-1003">Cell membrane</keyword>
<comment type="similarity">
    <text evidence="1">Belongs to the MlaE permease family.</text>
</comment>
<dbReference type="Proteomes" id="UP000256763">
    <property type="component" value="Unassembled WGS sequence"/>
</dbReference>
<sequence length="387" mass="42344">MSSSASYTSGSAPATVAVMPATLKLDPETQQVCCEGNWTVYHLAPLDRRFRDLPLPDDIRWQLNTQAVHDMDTAGALLLFRILEHYRAHNKAVDSKRLPHAHRALLELIQRRFAEQQLADEQKPGILERLGKSSVKILFGAADFLSFIGEFTLDTLPRLLRPWQIRGRQIIAEIYKAGVSALPIVGLLAFLMGVVIAYQGGIPLEQYGANIFLVELVAITMLREMGPLLTAIIVAGRTGSAYAAQIGTMRITDEIDALRSLGVSQYEVLALPKLIGLIVALPLLSLFATAVGIFGGMLIADSLFGVDYQTFLRRMPESLANSHFWVGMIKTPIFACIIALTGCYYGFRVEGSAESVGRATTVSVVQGIFLVITADALFSIVFSMLDL</sequence>
<feature type="transmembrane region" description="Helical" evidence="1">
    <location>
        <begin position="177"/>
        <end position="198"/>
    </location>
</feature>
<dbReference type="GO" id="GO:0005548">
    <property type="term" value="F:phospholipid transporter activity"/>
    <property type="evidence" value="ECO:0007669"/>
    <property type="project" value="TreeGrafter"/>
</dbReference>
<proteinExistence type="inferred from homology"/>
<gene>
    <name evidence="2" type="ORF">CAL65_03585</name>
</gene>
<keyword evidence="1" id="KW-0812">Transmembrane</keyword>
<dbReference type="PANTHER" id="PTHR30188:SF3">
    <property type="entry name" value="ABC TRANSPORTER PERMEASE"/>
    <property type="match status" value="1"/>
</dbReference>
<dbReference type="SUPFAM" id="SSF52091">
    <property type="entry name" value="SpoIIaa-like"/>
    <property type="match status" value="1"/>
</dbReference>
<keyword evidence="1" id="KW-1133">Transmembrane helix</keyword>
<reference evidence="3" key="1">
    <citation type="submission" date="2017-05" db="EMBL/GenBank/DDBJ databases">
        <authorList>
            <person name="Sharma S."/>
            <person name="Sidhu C."/>
            <person name="Pinnaka A.K."/>
        </authorList>
    </citation>
    <scope>NUCLEOTIDE SEQUENCE [LARGE SCALE GENOMIC DNA]</scope>
    <source>
        <strain evidence="3">AK93</strain>
    </source>
</reference>
<dbReference type="NCBIfam" id="TIGR00056">
    <property type="entry name" value="MlaE family lipid ABC transporter permease subunit"/>
    <property type="match status" value="1"/>
</dbReference>
<organism evidence="2 3">
    <name type="scientific">Alkalilimnicola ehrlichii</name>
    <dbReference type="NCBI Taxonomy" id="351052"/>
    <lineage>
        <taxon>Bacteria</taxon>
        <taxon>Pseudomonadati</taxon>
        <taxon>Pseudomonadota</taxon>
        <taxon>Gammaproteobacteria</taxon>
        <taxon>Chromatiales</taxon>
        <taxon>Ectothiorhodospiraceae</taxon>
        <taxon>Alkalilimnicola</taxon>
    </lineage>
</organism>
<dbReference type="InterPro" id="IPR003453">
    <property type="entry name" value="ABC_MlaE_roteobac"/>
</dbReference>